<dbReference type="Proteomes" id="UP000177246">
    <property type="component" value="Unassembled WGS sequence"/>
</dbReference>
<dbReference type="SUPFAM" id="SSF63411">
    <property type="entry name" value="LuxS/MPP-like metallohydrolase"/>
    <property type="match status" value="2"/>
</dbReference>
<evidence type="ECO:0000313" key="6">
    <source>
        <dbReference type="Proteomes" id="UP000177246"/>
    </source>
</evidence>
<comment type="caution">
    <text evidence="5">The sequence shown here is derived from an EMBL/GenBank/DDBJ whole genome shotgun (WGS) entry which is preliminary data.</text>
</comment>
<accession>A0A1G2CPD8</accession>
<dbReference type="PANTHER" id="PTHR11851">
    <property type="entry name" value="METALLOPROTEASE"/>
    <property type="match status" value="1"/>
</dbReference>
<feature type="domain" description="Peptidase M16 C-terminal" evidence="4">
    <location>
        <begin position="166"/>
        <end position="340"/>
    </location>
</feature>
<evidence type="ECO:0000256" key="2">
    <source>
        <dbReference type="RuleBase" id="RU004447"/>
    </source>
</evidence>
<dbReference type="Gene3D" id="3.30.830.10">
    <property type="entry name" value="Metalloenzyme, LuxS/M16 peptidase-like"/>
    <property type="match status" value="2"/>
</dbReference>
<gene>
    <name evidence="5" type="ORF">A2430_00355</name>
</gene>
<protein>
    <recommendedName>
        <fullName evidence="7">Peptidase M16</fullName>
    </recommendedName>
</protein>
<dbReference type="GO" id="GO:0004222">
    <property type="term" value="F:metalloendopeptidase activity"/>
    <property type="evidence" value="ECO:0007669"/>
    <property type="project" value="InterPro"/>
</dbReference>
<feature type="domain" description="Peptidase M16 N-terminal" evidence="3">
    <location>
        <begin position="20"/>
        <end position="153"/>
    </location>
</feature>
<dbReference type="AlphaFoldDB" id="A0A1G2CPD8"/>
<comment type="similarity">
    <text evidence="1 2">Belongs to the peptidase M16 family.</text>
</comment>
<evidence type="ECO:0008006" key="7">
    <source>
        <dbReference type="Google" id="ProtNLM"/>
    </source>
</evidence>
<dbReference type="PANTHER" id="PTHR11851:SF49">
    <property type="entry name" value="MITOCHONDRIAL-PROCESSING PEPTIDASE SUBUNIT ALPHA"/>
    <property type="match status" value="1"/>
</dbReference>
<dbReference type="InterPro" id="IPR011765">
    <property type="entry name" value="Pept_M16_N"/>
</dbReference>
<evidence type="ECO:0000313" key="5">
    <source>
        <dbReference type="EMBL" id="OGZ03276.1"/>
    </source>
</evidence>
<evidence type="ECO:0000256" key="1">
    <source>
        <dbReference type="ARBA" id="ARBA00007261"/>
    </source>
</evidence>
<dbReference type="Pfam" id="PF05193">
    <property type="entry name" value="Peptidase_M16_C"/>
    <property type="match status" value="1"/>
</dbReference>
<dbReference type="Pfam" id="PF00675">
    <property type="entry name" value="Peptidase_M16"/>
    <property type="match status" value="1"/>
</dbReference>
<evidence type="ECO:0000259" key="3">
    <source>
        <dbReference type="Pfam" id="PF00675"/>
    </source>
</evidence>
<sequence length="424" mass="48007">MFKKLTLKNGLRLILIPKKDAFTATTLILVEAGSKYETKEINGISHFLEHMCFKGTKKRPKALDISSELDSIGAEYNAFTGQEYTGYFAKVESSRILTALDVVSDIYVNPVFNQDEINKERGVIIEEINMYEDLPPRRVQELFMTLLYGDQPSGWDVAGRKEIIEKINQDDFLSYRSKHYVAEATIVVIAGNFNEDELVLNIREKFKGIEEGVKSKKIKTVELQDKPEVFIKNKESDQTHLVLGVRAFSLFDEKKHALSVLSDILGGGMSSRLFQKVREELGAAYYVRSEADLYTDHGILSASAGVDHRKIEKVISAIVAEFEKLTKEKVTSAELERAKEHIIGNLMISLETSDELASFYGGQEILKREMASPEELAQKIRKVTAEEIKSTAEFIFQNKKLNLAVIGPFKEEHREKLISLLDIK</sequence>
<organism evidence="5 6">
    <name type="scientific">Candidatus Liptonbacteria bacterium RIFOXYC1_FULL_36_8</name>
    <dbReference type="NCBI Taxonomy" id="1798655"/>
    <lineage>
        <taxon>Bacteria</taxon>
        <taxon>Candidatus Liptoniibacteriota</taxon>
    </lineage>
</organism>
<dbReference type="InterPro" id="IPR011249">
    <property type="entry name" value="Metalloenz_LuxS/M16"/>
</dbReference>
<dbReference type="InterPro" id="IPR001431">
    <property type="entry name" value="Pept_M16_Zn_BS"/>
</dbReference>
<reference evidence="5 6" key="1">
    <citation type="journal article" date="2016" name="Nat. Commun.">
        <title>Thousands of microbial genomes shed light on interconnected biogeochemical processes in an aquifer system.</title>
        <authorList>
            <person name="Anantharaman K."/>
            <person name="Brown C.T."/>
            <person name="Hug L.A."/>
            <person name="Sharon I."/>
            <person name="Castelle C.J."/>
            <person name="Probst A.J."/>
            <person name="Thomas B.C."/>
            <person name="Singh A."/>
            <person name="Wilkins M.J."/>
            <person name="Karaoz U."/>
            <person name="Brodie E.L."/>
            <person name="Williams K.H."/>
            <person name="Hubbard S.S."/>
            <person name="Banfield J.F."/>
        </authorList>
    </citation>
    <scope>NUCLEOTIDE SEQUENCE [LARGE SCALE GENOMIC DNA]</scope>
</reference>
<dbReference type="InterPro" id="IPR007863">
    <property type="entry name" value="Peptidase_M16_C"/>
</dbReference>
<evidence type="ECO:0000259" key="4">
    <source>
        <dbReference type="Pfam" id="PF05193"/>
    </source>
</evidence>
<dbReference type="EMBL" id="MHLF01000023">
    <property type="protein sequence ID" value="OGZ03276.1"/>
    <property type="molecule type" value="Genomic_DNA"/>
</dbReference>
<dbReference type="PROSITE" id="PS00143">
    <property type="entry name" value="INSULINASE"/>
    <property type="match status" value="1"/>
</dbReference>
<dbReference type="GO" id="GO:0006508">
    <property type="term" value="P:proteolysis"/>
    <property type="evidence" value="ECO:0007669"/>
    <property type="project" value="InterPro"/>
</dbReference>
<dbReference type="GO" id="GO:0046872">
    <property type="term" value="F:metal ion binding"/>
    <property type="evidence" value="ECO:0007669"/>
    <property type="project" value="InterPro"/>
</dbReference>
<name>A0A1G2CPD8_9BACT</name>
<proteinExistence type="inferred from homology"/>
<dbReference type="InterPro" id="IPR050361">
    <property type="entry name" value="MPP/UQCRC_Complex"/>
</dbReference>